<evidence type="ECO:0000256" key="6">
    <source>
        <dbReference type="SAM" id="MobiDB-lite"/>
    </source>
</evidence>
<dbReference type="RefSeq" id="XP_069200798.1">
    <property type="nucleotide sequence ID" value="XM_069342985.1"/>
</dbReference>
<dbReference type="PANTHER" id="PTHR13556">
    <property type="entry name" value="TRANSCRIPTIONAL ADAPTER 3-RELATED"/>
    <property type="match status" value="1"/>
</dbReference>
<gene>
    <name evidence="7" type="ORF">AAFC00_003509</name>
</gene>
<feature type="compositionally biased region" description="Basic and acidic residues" evidence="6">
    <location>
        <begin position="125"/>
        <end position="134"/>
    </location>
</feature>
<dbReference type="InterPro" id="IPR019340">
    <property type="entry name" value="Histone_AcTrfase_su3"/>
</dbReference>
<evidence type="ECO:0000313" key="7">
    <source>
        <dbReference type="EMBL" id="KAL1304523.1"/>
    </source>
</evidence>
<keyword evidence="3" id="KW-0805">Transcription regulation</keyword>
<evidence type="ECO:0000256" key="5">
    <source>
        <dbReference type="ARBA" id="ARBA00023242"/>
    </source>
</evidence>
<feature type="region of interest" description="Disordered" evidence="6">
    <location>
        <begin position="431"/>
        <end position="452"/>
    </location>
</feature>
<comment type="similarity">
    <text evidence="2">Belongs to the NGG1 family.</text>
</comment>
<dbReference type="EMBL" id="JBFMKM010000008">
    <property type="protein sequence ID" value="KAL1304523.1"/>
    <property type="molecule type" value="Genomic_DNA"/>
</dbReference>
<feature type="compositionally biased region" description="Low complexity" evidence="6">
    <location>
        <begin position="22"/>
        <end position="61"/>
    </location>
</feature>
<dbReference type="PANTHER" id="PTHR13556:SF2">
    <property type="entry name" value="TRANSCRIPTIONAL ADAPTER 3"/>
    <property type="match status" value="1"/>
</dbReference>
<keyword evidence="8" id="KW-1185">Reference proteome</keyword>
<feature type="compositionally biased region" description="Low complexity" evidence="6">
    <location>
        <begin position="224"/>
        <end position="252"/>
    </location>
</feature>
<evidence type="ECO:0000313" key="8">
    <source>
        <dbReference type="Proteomes" id="UP001562354"/>
    </source>
</evidence>
<comment type="caution">
    <text evidence="7">The sequence shown here is derived from an EMBL/GenBank/DDBJ whole genome shotgun (WGS) entry which is preliminary data.</text>
</comment>
<feature type="compositionally biased region" description="Low complexity" evidence="6">
    <location>
        <begin position="93"/>
        <end position="104"/>
    </location>
</feature>
<dbReference type="Proteomes" id="UP001562354">
    <property type="component" value="Unassembled WGS sequence"/>
</dbReference>
<evidence type="ECO:0000256" key="3">
    <source>
        <dbReference type="ARBA" id="ARBA00023015"/>
    </source>
</evidence>
<protein>
    <submittedName>
        <fullName evidence="7">Uncharacterized protein</fullName>
    </submittedName>
</protein>
<reference evidence="7 8" key="1">
    <citation type="submission" date="2024-07" db="EMBL/GenBank/DDBJ databases">
        <title>Draft sequence of the Neodothiora populina.</title>
        <authorList>
            <person name="Drown D.D."/>
            <person name="Schuette U.S."/>
            <person name="Buechlein A.B."/>
            <person name="Rusch D.R."/>
            <person name="Winton L.W."/>
            <person name="Adams G.A."/>
        </authorList>
    </citation>
    <scope>NUCLEOTIDE SEQUENCE [LARGE SCALE GENOMIC DNA]</scope>
    <source>
        <strain evidence="7 8">CPC 39397</strain>
    </source>
</reference>
<feature type="region of interest" description="Disordered" evidence="6">
    <location>
        <begin position="1"/>
        <end position="66"/>
    </location>
</feature>
<feature type="compositionally biased region" description="Polar residues" evidence="6">
    <location>
        <begin position="433"/>
        <end position="452"/>
    </location>
</feature>
<dbReference type="Pfam" id="PF10198">
    <property type="entry name" value="Ada3"/>
    <property type="match status" value="1"/>
</dbReference>
<feature type="compositionally biased region" description="Basic and acidic residues" evidence="6">
    <location>
        <begin position="141"/>
        <end position="177"/>
    </location>
</feature>
<sequence>MPSSQASKGKIAKSRSRDSRSLSRATASPAPISASTSTSTSASASAAASAAATASAAAPSTVTGDSAYLHTPLQSLLVPPNVSIESLIEQRHNSSSSNPPSAASLHALHEDITNKVLSHVRERAELCDKGMRELSKKRKERERAEEDRARQEARDRDDERKRSDIKKEKVSKKKDAQSQDQGASDSRPLAVGAHGVARQDGGASSKALRRSSSSSSSPPPPPAVDSSAPEAAAAPASTSVAAAPSPTASDASHQPPPAPAVAHYESFGDDPTQFADPTVYDIRPLTPDMSEEQKKQILCVARYPHSDLHDLTPGTPPDMDFSNAKPSSQINFSTFQAYVEPYIRPLTEEDVAFLKERGDRVTPYIIPPRGPAPYKEIWAKEDGVSYHNFNPHLSANDARGSIENMTDDVAETDEISNGPIMSRLLQLLRHDQNPNTNDPSNQQSGDVSMVNGESTGAVQDAEGTSQFTTGNEDETLAAFKPSTYFPDSSAFSGQKFPFASFRDVPTFEQRTLQELRYSGFLTPEADPEYDSFYDDEVAARLRHLQSELQYISRQNGARKARVLELTEERMAMQEYSTIADDLDSQINTAYLKRNRTMSKPKKGVGKARPGQAGTGGVAVTRNAVSEGVRMLMDRRKEWRDLIGPVVDFGTTTIPKETVFDKASMDRLDKVEAETGEVEGE</sequence>
<keyword evidence="4" id="KW-0804">Transcription</keyword>
<evidence type="ECO:0000256" key="2">
    <source>
        <dbReference type="ARBA" id="ARBA00005330"/>
    </source>
</evidence>
<proteinExistence type="inferred from homology"/>
<organism evidence="7 8">
    <name type="scientific">Neodothiora populina</name>
    <dbReference type="NCBI Taxonomy" id="2781224"/>
    <lineage>
        <taxon>Eukaryota</taxon>
        <taxon>Fungi</taxon>
        <taxon>Dikarya</taxon>
        <taxon>Ascomycota</taxon>
        <taxon>Pezizomycotina</taxon>
        <taxon>Dothideomycetes</taxon>
        <taxon>Dothideomycetidae</taxon>
        <taxon>Dothideales</taxon>
        <taxon>Dothioraceae</taxon>
        <taxon>Neodothiora</taxon>
    </lineage>
</organism>
<comment type="subcellular location">
    <subcellularLocation>
        <location evidence="1">Nucleus</location>
    </subcellularLocation>
</comment>
<evidence type="ECO:0000256" key="1">
    <source>
        <dbReference type="ARBA" id="ARBA00004123"/>
    </source>
</evidence>
<accession>A0ABR3PEY1</accession>
<name>A0ABR3PEY1_9PEZI</name>
<keyword evidence="5" id="KW-0539">Nucleus</keyword>
<evidence type="ECO:0000256" key="4">
    <source>
        <dbReference type="ARBA" id="ARBA00023163"/>
    </source>
</evidence>
<feature type="region of interest" description="Disordered" evidence="6">
    <location>
        <begin position="88"/>
        <end position="108"/>
    </location>
</feature>
<dbReference type="GeneID" id="95977210"/>
<feature type="region of interest" description="Disordered" evidence="6">
    <location>
        <begin position="125"/>
        <end position="284"/>
    </location>
</feature>
<feature type="compositionally biased region" description="Low complexity" evidence="6">
    <location>
        <begin position="203"/>
        <end position="216"/>
    </location>
</feature>